<dbReference type="SUPFAM" id="SSF51197">
    <property type="entry name" value="Clavaminate synthase-like"/>
    <property type="match status" value="1"/>
</dbReference>
<protein>
    <recommendedName>
        <fullName evidence="3">Fe2OG dioxygenase domain-containing protein</fullName>
    </recommendedName>
</protein>
<gene>
    <name evidence="4" type="ORF">Scep_010613</name>
</gene>
<organism evidence="4 5">
    <name type="scientific">Stephania cephalantha</name>
    <dbReference type="NCBI Taxonomy" id="152367"/>
    <lineage>
        <taxon>Eukaryota</taxon>
        <taxon>Viridiplantae</taxon>
        <taxon>Streptophyta</taxon>
        <taxon>Embryophyta</taxon>
        <taxon>Tracheophyta</taxon>
        <taxon>Spermatophyta</taxon>
        <taxon>Magnoliopsida</taxon>
        <taxon>Ranunculales</taxon>
        <taxon>Menispermaceae</taxon>
        <taxon>Menispermoideae</taxon>
        <taxon>Cissampelideae</taxon>
        <taxon>Stephania</taxon>
    </lineage>
</organism>
<evidence type="ECO:0000256" key="2">
    <source>
        <dbReference type="ARBA" id="ARBA00023004"/>
    </source>
</evidence>
<sequence length="175" mass="19987">MSVGREFFEMPMEDREKLYYDGYEKLVKVASSVVYDIEDVHYWRDNLRHVCHPVEESIHFWPSKPLREVVAAYSVQVRALALKLLELIADGLGLKSNYFDGELTQMQTILVNHYPPCPDPSLTLGLPVHKDPTLITLLLQDLFGLQVLKDGEWMGVDPLPGAFVVILGYPMQVRT</sequence>
<dbReference type="InterPro" id="IPR005123">
    <property type="entry name" value="Oxoglu/Fe-dep_dioxygenase_dom"/>
</dbReference>
<dbReference type="GO" id="GO:0046872">
    <property type="term" value="F:metal ion binding"/>
    <property type="evidence" value="ECO:0007669"/>
    <property type="project" value="UniProtKB-KW"/>
</dbReference>
<dbReference type="Pfam" id="PF03171">
    <property type="entry name" value="2OG-FeII_Oxy"/>
    <property type="match status" value="1"/>
</dbReference>
<comment type="caution">
    <text evidence="4">The sequence shown here is derived from an EMBL/GenBank/DDBJ whole genome shotgun (WGS) entry which is preliminary data.</text>
</comment>
<evidence type="ECO:0000313" key="5">
    <source>
        <dbReference type="Proteomes" id="UP001419268"/>
    </source>
</evidence>
<dbReference type="PROSITE" id="PS51471">
    <property type="entry name" value="FE2OG_OXY"/>
    <property type="match status" value="1"/>
</dbReference>
<accession>A0AAP0PEB7</accession>
<evidence type="ECO:0000313" key="4">
    <source>
        <dbReference type="EMBL" id="KAK9140932.1"/>
    </source>
</evidence>
<keyword evidence="5" id="KW-1185">Reference proteome</keyword>
<evidence type="ECO:0000256" key="1">
    <source>
        <dbReference type="ARBA" id="ARBA00022723"/>
    </source>
</evidence>
<dbReference type="Gene3D" id="2.60.120.330">
    <property type="entry name" value="B-lactam Antibiotic, Isopenicillin N Synthase, Chain"/>
    <property type="match status" value="1"/>
</dbReference>
<reference evidence="4 5" key="1">
    <citation type="submission" date="2024-01" db="EMBL/GenBank/DDBJ databases">
        <title>Genome assemblies of Stephania.</title>
        <authorList>
            <person name="Yang L."/>
        </authorList>
    </citation>
    <scope>NUCLEOTIDE SEQUENCE [LARGE SCALE GENOMIC DNA]</scope>
    <source>
        <strain evidence="4">JXDWG</strain>
        <tissue evidence="4">Leaf</tissue>
    </source>
</reference>
<dbReference type="PANTHER" id="PTHR47991">
    <property type="entry name" value="OXOGLUTARATE/IRON-DEPENDENT DIOXYGENASE"/>
    <property type="match status" value="1"/>
</dbReference>
<dbReference type="Proteomes" id="UP001419268">
    <property type="component" value="Unassembled WGS sequence"/>
</dbReference>
<feature type="domain" description="Fe2OG dioxygenase" evidence="3">
    <location>
        <begin position="102"/>
        <end position="175"/>
    </location>
</feature>
<dbReference type="EMBL" id="JBBNAG010000004">
    <property type="protein sequence ID" value="KAK9140932.1"/>
    <property type="molecule type" value="Genomic_DNA"/>
</dbReference>
<evidence type="ECO:0000259" key="3">
    <source>
        <dbReference type="PROSITE" id="PS51471"/>
    </source>
</evidence>
<keyword evidence="1" id="KW-0479">Metal-binding</keyword>
<name>A0AAP0PEB7_9MAGN</name>
<dbReference type="InterPro" id="IPR050295">
    <property type="entry name" value="Plant_2OG-oxidoreductases"/>
</dbReference>
<proteinExistence type="predicted"/>
<dbReference type="InterPro" id="IPR044861">
    <property type="entry name" value="IPNS-like_FE2OG_OXY"/>
</dbReference>
<keyword evidence="2" id="KW-0408">Iron</keyword>
<dbReference type="InterPro" id="IPR027443">
    <property type="entry name" value="IPNS-like_sf"/>
</dbReference>
<dbReference type="AlphaFoldDB" id="A0AAP0PEB7"/>